<organism evidence="4 5">
    <name type="scientific">Pseudaquabacterium inlustre</name>
    <dbReference type="NCBI Taxonomy" id="2984192"/>
    <lineage>
        <taxon>Bacteria</taxon>
        <taxon>Pseudomonadati</taxon>
        <taxon>Pseudomonadota</taxon>
        <taxon>Betaproteobacteria</taxon>
        <taxon>Burkholderiales</taxon>
        <taxon>Sphaerotilaceae</taxon>
        <taxon>Pseudaquabacterium</taxon>
    </lineage>
</organism>
<accession>A0ABU9CLR3</accession>
<dbReference type="CDD" id="cd07185">
    <property type="entry name" value="OmpA_C-like"/>
    <property type="match status" value="1"/>
</dbReference>
<dbReference type="Pfam" id="PF00691">
    <property type="entry name" value="OmpA"/>
    <property type="match status" value="1"/>
</dbReference>
<proteinExistence type="predicted"/>
<protein>
    <submittedName>
        <fullName evidence="4">OmpA family protein</fullName>
    </submittedName>
</protein>
<evidence type="ECO:0000313" key="4">
    <source>
        <dbReference type="EMBL" id="MEK8052752.1"/>
    </source>
</evidence>
<comment type="caution">
    <text evidence="4">The sequence shown here is derived from an EMBL/GenBank/DDBJ whole genome shotgun (WGS) entry which is preliminary data.</text>
</comment>
<dbReference type="PANTHER" id="PTHR30329:SF21">
    <property type="entry name" value="LIPOPROTEIN YIAD-RELATED"/>
    <property type="match status" value="1"/>
</dbReference>
<gene>
    <name evidence="4" type="ORF">AACH10_21050</name>
</gene>
<evidence type="ECO:0000256" key="1">
    <source>
        <dbReference type="PROSITE-ProRule" id="PRU00473"/>
    </source>
</evidence>
<evidence type="ECO:0000313" key="5">
    <source>
        <dbReference type="Proteomes" id="UP001365405"/>
    </source>
</evidence>
<reference evidence="4 5" key="1">
    <citation type="submission" date="2024-04" db="EMBL/GenBank/DDBJ databases">
        <title>Novel species of the genus Ideonella isolated from streams.</title>
        <authorList>
            <person name="Lu H."/>
        </authorList>
    </citation>
    <scope>NUCLEOTIDE SEQUENCE [LARGE SCALE GENOMIC DNA]</scope>
    <source>
        <strain evidence="4 5">DXS22W</strain>
    </source>
</reference>
<dbReference type="RefSeq" id="WP_341412477.1">
    <property type="nucleotide sequence ID" value="NZ_JBBUTH010000010.1"/>
</dbReference>
<dbReference type="EMBL" id="JBBUTH010000010">
    <property type="protein sequence ID" value="MEK8052752.1"/>
    <property type="molecule type" value="Genomic_DNA"/>
</dbReference>
<evidence type="ECO:0000256" key="2">
    <source>
        <dbReference type="SAM" id="MobiDB-lite"/>
    </source>
</evidence>
<keyword evidence="5" id="KW-1185">Reference proteome</keyword>
<feature type="domain" description="OmpA-like" evidence="3">
    <location>
        <begin position="68"/>
        <end position="182"/>
    </location>
</feature>
<dbReference type="Gene3D" id="3.30.1330.60">
    <property type="entry name" value="OmpA-like domain"/>
    <property type="match status" value="1"/>
</dbReference>
<dbReference type="SUPFAM" id="SSF103088">
    <property type="entry name" value="OmpA-like"/>
    <property type="match status" value="1"/>
</dbReference>
<evidence type="ECO:0000259" key="3">
    <source>
        <dbReference type="PROSITE" id="PS51123"/>
    </source>
</evidence>
<sequence length="405" mass="42467">MALVLALAGCATPPGLPDTGAGLPPTATGVPGPAPVPVAPPAPPPPPPAAAVPPPKPAPPTAPAPAPVAEKLTMAGDLFFDSGRATLRADGATLLAQLAGQARTLQLEVVLAVGHADASERDAAGLARARAEAVRSRLMALGLDGARVVAEGRGATQPVADNRRPEGRAKNRRVELEVVGTRVHGRAPTASPSPRETPCPTQGMAEFPWPNPPQWTAADTLSRALLLGTDTQGAESMRDVAARLERAVRAAGFVNPKFLGIGCDGFAMVLDLEQVDDKGRRLPGDRAWEPPGASEDVSLAAWIRRLFYAPPGRYRQIVLVISDQPMQAPTGAPTADALRTITREAGRPLPARVGELPFTETHVVHALVYEFEKRSRSATATARTPPSRIEVRLHLQRAGLLGSLR</sequence>
<dbReference type="Proteomes" id="UP001365405">
    <property type="component" value="Unassembled WGS sequence"/>
</dbReference>
<name>A0ABU9CLR3_9BURK</name>
<dbReference type="InterPro" id="IPR050330">
    <property type="entry name" value="Bact_OuterMem_StrucFunc"/>
</dbReference>
<dbReference type="InterPro" id="IPR006665">
    <property type="entry name" value="OmpA-like"/>
</dbReference>
<feature type="compositionally biased region" description="Low complexity" evidence="2">
    <location>
        <begin position="19"/>
        <end position="31"/>
    </location>
</feature>
<dbReference type="PANTHER" id="PTHR30329">
    <property type="entry name" value="STATOR ELEMENT OF FLAGELLAR MOTOR COMPLEX"/>
    <property type="match status" value="1"/>
</dbReference>
<feature type="compositionally biased region" description="Pro residues" evidence="2">
    <location>
        <begin position="32"/>
        <end position="66"/>
    </location>
</feature>
<keyword evidence="1" id="KW-0472">Membrane</keyword>
<dbReference type="InterPro" id="IPR036737">
    <property type="entry name" value="OmpA-like_sf"/>
</dbReference>
<feature type="region of interest" description="Disordered" evidence="2">
    <location>
        <begin position="12"/>
        <end position="66"/>
    </location>
</feature>
<dbReference type="PRINTS" id="PR01023">
    <property type="entry name" value="NAFLGMOTY"/>
</dbReference>
<dbReference type="PROSITE" id="PS51123">
    <property type="entry name" value="OMPA_2"/>
    <property type="match status" value="1"/>
</dbReference>